<dbReference type="Pfam" id="PF04099">
    <property type="entry name" value="Sybindin"/>
    <property type="match status" value="1"/>
</dbReference>
<dbReference type="Proteomes" id="UP000749559">
    <property type="component" value="Unassembled WGS sequence"/>
</dbReference>
<sequence>TKENNIITYYCKTISHRFQKLFINIQFFLKMCILVREFKTVPLVWVFSKMTIFNLYIFDRNGTCLYYTEWNRRNQSGISKEEEFKLMYGMILSIKSFCSRLSPTDLKDGFLSYRTSKYKLHFYETASGLKFILNTDINAGNMRDNIQQIYSNIYVENVIKNPECKLGQQITSELFQTKLDDYIRSLPQFATKLS</sequence>
<dbReference type="GO" id="GO:0005794">
    <property type="term" value="C:Golgi apparatus"/>
    <property type="evidence" value="ECO:0007669"/>
    <property type="project" value="UniProtKB-SubCell"/>
</dbReference>
<evidence type="ECO:0000313" key="8">
    <source>
        <dbReference type="EMBL" id="CAH1780586.1"/>
    </source>
</evidence>
<gene>
    <name evidence="8" type="ORF">OFUS_LOCUS7259</name>
</gene>
<keyword evidence="3 7" id="KW-0931">ER-Golgi transport</keyword>
<organism evidence="8 9">
    <name type="scientific">Owenia fusiformis</name>
    <name type="common">Polychaete worm</name>
    <dbReference type="NCBI Taxonomy" id="6347"/>
    <lineage>
        <taxon>Eukaryota</taxon>
        <taxon>Metazoa</taxon>
        <taxon>Spiralia</taxon>
        <taxon>Lophotrochozoa</taxon>
        <taxon>Annelida</taxon>
        <taxon>Polychaeta</taxon>
        <taxon>Sedentaria</taxon>
        <taxon>Canalipalpata</taxon>
        <taxon>Sabellida</taxon>
        <taxon>Oweniida</taxon>
        <taxon>Oweniidae</taxon>
        <taxon>Owenia</taxon>
    </lineage>
</organism>
<reference evidence="8" key="1">
    <citation type="submission" date="2022-03" db="EMBL/GenBank/DDBJ databases">
        <authorList>
            <person name="Martin C."/>
        </authorList>
    </citation>
    <scope>NUCLEOTIDE SEQUENCE</scope>
</reference>
<dbReference type="GO" id="GO:0006888">
    <property type="term" value="P:endoplasmic reticulum to Golgi vesicle-mediated transport"/>
    <property type="evidence" value="ECO:0007669"/>
    <property type="project" value="UniProtKB-UniRule"/>
</dbReference>
<protein>
    <recommendedName>
        <fullName evidence="7">Trafficking protein particle complex subunit</fullName>
    </recommendedName>
</protein>
<comment type="similarity">
    <text evidence="5">Belongs to the TRAPP small subunits family. BET5 subfamily.</text>
</comment>
<dbReference type="PANTHER" id="PTHR23249:SF16">
    <property type="entry name" value="TRAFFICKING PROTEIN PARTICLE COMPLEX SUBUNIT 1"/>
    <property type="match status" value="1"/>
</dbReference>
<comment type="caution">
    <text evidence="8">The sequence shown here is derived from an EMBL/GenBank/DDBJ whole genome shotgun (WGS) entry which is preliminary data.</text>
</comment>
<dbReference type="InterPro" id="IPR011012">
    <property type="entry name" value="Longin-like_dom_sf"/>
</dbReference>
<dbReference type="FunFam" id="3.30.450.70:FF:000004">
    <property type="entry name" value="Trafficking protein particle complex 1"/>
    <property type="match status" value="1"/>
</dbReference>
<dbReference type="SMART" id="SM01399">
    <property type="entry name" value="Sybindin"/>
    <property type="match status" value="1"/>
</dbReference>
<dbReference type="GO" id="GO:0030008">
    <property type="term" value="C:TRAPP complex"/>
    <property type="evidence" value="ECO:0007669"/>
    <property type="project" value="UniProtKB-UniRule"/>
</dbReference>
<dbReference type="Gene3D" id="3.30.450.70">
    <property type="match status" value="1"/>
</dbReference>
<evidence type="ECO:0000256" key="5">
    <source>
        <dbReference type="ARBA" id="ARBA00038167"/>
    </source>
</evidence>
<evidence type="ECO:0000256" key="7">
    <source>
        <dbReference type="RuleBase" id="RU366065"/>
    </source>
</evidence>
<evidence type="ECO:0000313" key="9">
    <source>
        <dbReference type="Proteomes" id="UP000749559"/>
    </source>
</evidence>
<evidence type="ECO:0000256" key="4">
    <source>
        <dbReference type="ARBA" id="ARBA00023034"/>
    </source>
</evidence>
<proteinExistence type="inferred from homology"/>
<accession>A0A8S4NIQ8</accession>
<keyword evidence="1 7" id="KW-0813">Transport</keyword>
<dbReference type="PANTHER" id="PTHR23249">
    <property type="entry name" value="TRAFFICKING PROTEIN PARTICLE COMPLEX SUBUNIT"/>
    <property type="match status" value="1"/>
</dbReference>
<keyword evidence="4 7" id="KW-0333">Golgi apparatus</keyword>
<dbReference type="OrthoDB" id="246406at2759"/>
<comment type="subunit">
    <text evidence="6">Part of the multisubunit transport protein particle (TRAPP) complex. The heterodimer TRAPPC6B-TRAPPC3 interacts with TRAPPC1 likely providing a core for TRAPP complex formation.</text>
</comment>
<evidence type="ECO:0000256" key="2">
    <source>
        <dbReference type="ARBA" id="ARBA00022824"/>
    </source>
</evidence>
<evidence type="ECO:0000256" key="1">
    <source>
        <dbReference type="ARBA" id="ARBA00022448"/>
    </source>
</evidence>
<name>A0A8S4NIQ8_OWEFU</name>
<feature type="non-terminal residue" evidence="8">
    <location>
        <position position="1"/>
    </location>
</feature>
<keyword evidence="9" id="KW-1185">Reference proteome</keyword>
<dbReference type="GO" id="GO:0005783">
    <property type="term" value="C:endoplasmic reticulum"/>
    <property type="evidence" value="ECO:0007669"/>
    <property type="project" value="UniProtKB-SubCell"/>
</dbReference>
<keyword evidence="2 7" id="KW-0256">Endoplasmic reticulum</keyword>
<dbReference type="SUPFAM" id="SSF64356">
    <property type="entry name" value="SNARE-like"/>
    <property type="match status" value="1"/>
</dbReference>
<dbReference type="CDD" id="cd14855">
    <property type="entry name" value="TRAPPC1_MUM2"/>
    <property type="match status" value="1"/>
</dbReference>
<dbReference type="EMBL" id="CAIIXF020000004">
    <property type="protein sequence ID" value="CAH1780586.1"/>
    <property type="molecule type" value="Genomic_DNA"/>
</dbReference>
<dbReference type="AlphaFoldDB" id="A0A8S4NIQ8"/>
<evidence type="ECO:0000256" key="3">
    <source>
        <dbReference type="ARBA" id="ARBA00022892"/>
    </source>
</evidence>
<comment type="subcellular location">
    <subcellularLocation>
        <location evidence="7">Endoplasmic reticulum</location>
    </subcellularLocation>
    <subcellularLocation>
        <location evidence="7">Golgi apparatus</location>
        <location evidence="7">cis-Golgi network</location>
    </subcellularLocation>
</comment>
<evidence type="ECO:0000256" key="6">
    <source>
        <dbReference type="ARBA" id="ARBA00062874"/>
    </source>
</evidence>
<dbReference type="InterPro" id="IPR007233">
    <property type="entry name" value="TRAPPC"/>
</dbReference>